<accession>Q6IGT5</accession>
<dbReference type="EMBL" id="BK003681">
    <property type="protein sequence ID" value="DAA02379.1"/>
    <property type="molecule type" value="Genomic_DNA"/>
</dbReference>
<proteinExistence type="predicted"/>
<evidence type="ECO:0000256" key="2">
    <source>
        <dbReference type="SAM" id="Phobius"/>
    </source>
</evidence>
<protein>
    <submittedName>
        <fullName evidence="3">HDC05285</fullName>
    </submittedName>
</protein>
<dbReference type="AlphaFoldDB" id="Q6IGT5"/>
<name>Q6IGT5_DROME</name>
<evidence type="ECO:0000313" key="3">
    <source>
        <dbReference type="EMBL" id="DAA02379.1"/>
    </source>
</evidence>
<organism evidence="3">
    <name type="scientific">Drosophila melanogaster</name>
    <name type="common">Fruit fly</name>
    <dbReference type="NCBI Taxonomy" id="7227"/>
    <lineage>
        <taxon>Eukaryota</taxon>
        <taxon>Metazoa</taxon>
        <taxon>Ecdysozoa</taxon>
        <taxon>Arthropoda</taxon>
        <taxon>Hexapoda</taxon>
        <taxon>Insecta</taxon>
        <taxon>Pterygota</taxon>
        <taxon>Neoptera</taxon>
        <taxon>Endopterygota</taxon>
        <taxon>Diptera</taxon>
        <taxon>Brachycera</taxon>
        <taxon>Muscomorpha</taxon>
        <taxon>Ephydroidea</taxon>
        <taxon>Drosophilidae</taxon>
        <taxon>Drosophila</taxon>
        <taxon>Sophophora</taxon>
    </lineage>
</organism>
<feature type="transmembrane region" description="Helical" evidence="2">
    <location>
        <begin position="227"/>
        <end position="246"/>
    </location>
</feature>
<feature type="compositionally biased region" description="Pro residues" evidence="1">
    <location>
        <begin position="123"/>
        <end position="140"/>
    </location>
</feature>
<keyword evidence="2" id="KW-0472">Membrane</keyword>
<keyword evidence="2" id="KW-0812">Transmembrane</keyword>
<feature type="compositionally biased region" description="Polar residues" evidence="1">
    <location>
        <begin position="97"/>
        <end position="107"/>
    </location>
</feature>
<feature type="region of interest" description="Disordered" evidence="1">
    <location>
        <begin position="97"/>
        <end position="140"/>
    </location>
</feature>
<reference evidence="3" key="1">
    <citation type="journal article" date="2003" name="Genome Biol.">
        <title>An integrated gene annotation and transcriptional profiling approach towards the full gene content of the Drosophila genome.</title>
        <authorList>
            <person name="Hild M."/>
            <person name="Beckmann B."/>
            <person name="Haas S.A."/>
            <person name="Koch B."/>
            <person name="Solovyev V."/>
            <person name="Busold C."/>
            <person name="Fellenberg K."/>
            <person name="Boutros M."/>
            <person name="Vingron M."/>
            <person name="Sauer F."/>
            <person name="Hoheisel J.D."/>
            <person name="Paro R."/>
        </authorList>
    </citation>
    <scope>NUCLEOTIDE SEQUENCE</scope>
</reference>
<keyword evidence="2" id="KW-1133">Transmembrane helix</keyword>
<evidence type="ECO:0000256" key="1">
    <source>
        <dbReference type="SAM" id="MobiDB-lite"/>
    </source>
</evidence>
<sequence>MYKRVSIRYSKQKQSICKHFARARCLLLLPCKSESQPVVPINLYGPLHINRGWKSYKYAYKYMYKCNGRGRKKVLTSRHLWRLSFWAMYHPPQTAGLGQNKSINDNESYVPKALNPPRLMTCPSPPPPSHHSPPPPPPAPKLQLGASGLSYIASKLSLHPSIKARIPSAARFPFAGRIRHINRESRSASSPDSAPASASAPAPVLHFGLVQFGIWGSIRKLSVSANFIHFIICSFPLLCFAVCLFVRQFALLARFDFNCICVQRPPSPTSHQGTSQPNGLHHSTPSTFEYIKYRKVLRSLKGKRPWKGGREQARC</sequence>
<gene>
    <name evidence="3" type="ORF">HDC05285</name>
</gene>